<feature type="domain" description="tRNA(Ile)-lysidine/2-thiocytidine synthase N-terminal" evidence="5">
    <location>
        <begin position="8"/>
        <end position="59"/>
    </location>
</feature>
<organism evidence="6">
    <name type="scientific">marine metagenome</name>
    <dbReference type="NCBI Taxonomy" id="408172"/>
    <lineage>
        <taxon>unclassified sequences</taxon>
        <taxon>metagenomes</taxon>
        <taxon>ecological metagenomes</taxon>
    </lineage>
</organism>
<dbReference type="AlphaFoldDB" id="A0A382HGR1"/>
<keyword evidence="4" id="KW-0067">ATP-binding</keyword>
<evidence type="ECO:0000256" key="3">
    <source>
        <dbReference type="ARBA" id="ARBA00022741"/>
    </source>
</evidence>
<keyword evidence="1" id="KW-0436">Ligase</keyword>
<reference evidence="6" key="1">
    <citation type="submission" date="2018-05" db="EMBL/GenBank/DDBJ databases">
        <authorList>
            <person name="Lanie J.A."/>
            <person name="Ng W.-L."/>
            <person name="Kazmierczak K.M."/>
            <person name="Andrzejewski T.M."/>
            <person name="Davidsen T.M."/>
            <person name="Wayne K.J."/>
            <person name="Tettelin H."/>
            <person name="Glass J.I."/>
            <person name="Rusch D."/>
            <person name="Podicherti R."/>
            <person name="Tsui H.-C.T."/>
            <person name="Winkler M.E."/>
        </authorList>
    </citation>
    <scope>NUCLEOTIDE SEQUENCE</scope>
</reference>
<dbReference type="InterPro" id="IPR014729">
    <property type="entry name" value="Rossmann-like_a/b/a_fold"/>
</dbReference>
<dbReference type="GO" id="GO:0016879">
    <property type="term" value="F:ligase activity, forming carbon-nitrogen bonds"/>
    <property type="evidence" value="ECO:0007669"/>
    <property type="project" value="InterPro"/>
</dbReference>
<keyword evidence="3" id="KW-0547">Nucleotide-binding</keyword>
<dbReference type="Pfam" id="PF01171">
    <property type="entry name" value="ATP_bind_3"/>
    <property type="match status" value="1"/>
</dbReference>
<keyword evidence="2" id="KW-0819">tRNA processing</keyword>
<evidence type="ECO:0000256" key="2">
    <source>
        <dbReference type="ARBA" id="ARBA00022694"/>
    </source>
</evidence>
<sequence>MFENNPVIAVAVSGGPDSMALIYLMKEWIKSKKGKIVALLIDHKLRVESYNECKKTKNYLK</sequence>
<name>A0A382HGR1_9ZZZZ</name>
<dbReference type="PANTHER" id="PTHR43033">
    <property type="entry name" value="TRNA(ILE)-LYSIDINE SYNTHASE-RELATED"/>
    <property type="match status" value="1"/>
</dbReference>
<evidence type="ECO:0000256" key="4">
    <source>
        <dbReference type="ARBA" id="ARBA00022840"/>
    </source>
</evidence>
<evidence type="ECO:0000259" key="5">
    <source>
        <dbReference type="Pfam" id="PF01171"/>
    </source>
</evidence>
<dbReference type="GO" id="GO:0008033">
    <property type="term" value="P:tRNA processing"/>
    <property type="evidence" value="ECO:0007669"/>
    <property type="project" value="UniProtKB-KW"/>
</dbReference>
<protein>
    <recommendedName>
        <fullName evidence="5">tRNA(Ile)-lysidine/2-thiocytidine synthase N-terminal domain-containing protein</fullName>
    </recommendedName>
</protein>
<evidence type="ECO:0000256" key="1">
    <source>
        <dbReference type="ARBA" id="ARBA00022598"/>
    </source>
</evidence>
<accession>A0A382HGR1</accession>
<dbReference type="GO" id="GO:0005524">
    <property type="term" value="F:ATP binding"/>
    <property type="evidence" value="ECO:0007669"/>
    <property type="project" value="UniProtKB-KW"/>
</dbReference>
<gene>
    <name evidence="6" type="ORF">METZ01_LOCUS239310</name>
</gene>
<dbReference type="PANTHER" id="PTHR43033:SF1">
    <property type="entry name" value="TRNA(ILE)-LYSIDINE SYNTHASE-RELATED"/>
    <property type="match status" value="1"/>
</dbReference>
<feature type="non-terminal residue" evidence="6">
    <location>
        <position position="61"/>
    </location>
</feature>
<dbReference type="Gene3D" id="3.40.50.620">
    <property type="entry name" value="HUPs"/>
    <property type="match status" value="1"/>
</dbReference>
<dbReference type="InterPro" id="IPR011063">
    <property type="entry name" value="TilS/TtcA_N"/>
</dbReference>
<evidence type="ECO:0000313" key="6">
    <source>
        <dbReference type="EMBL" id="SVB86456.1"/>
    </source>
</evidence>
<proteinExistence type="predicted"/>
<dbReference type="InterPro" id="IPR012094">
    <property type="entry name" value="tRNA_Ile_lys_synt"/>
</dbReference>
<dbReference type="SUPFAM" id="SSF52402">
    <property type="entry name" value="Adenine nucleotide alpha hydrolases-like"/>
    <property type="match status" value="1"/>
</dbReference>
<dbReference type="EMBL" id="UINC01061169">
    <property type="protein sequence ID" value="SVB86456.1"/>
    <property type="molecule type" value="Genomic_DNA"/>
</dbReference>